<dbReference type="GO" id="GO:0008270">
    <property type="term" value="F:zinc ion binding"/>
    <property type="evidence" value="ECO:0007669"/>
    <property type="project" value="UniProtKB-KW"/>
</dbReference>
<sequence length="280" mass="31070">MLPELSYQSVAASPTGDDLAQLALIQLRDVVGPTIDNESTAIPLIDNTLTNLMAVMTMLDMLACEAIPLDVHALEAAMGARGRSVYHDLASFLTEHAGKFVYRDHPIDAMRFKDRVLPQIAAFAVYLREISGGDHRYGQIPPLIEHYAGRSGEVGNTPQVYRMVFEMIARWGMKRKCFQCGIEQAKLLTCAKCKIVKYCEPSSPSAELESRYTAHVLTTCIRITGSPACQAIHWKAPLQNGHRGLCKPLSVLAQTWPRSMKHFVLTEARESTAQLRSVRS</sequence>
<accession>A0A5C3QLQ3</accession>
<evidence type="ECO:0000313" key="2">
    <source>
        <dbReference type="Proteomes" id="UP000305067"/>
    </source>
</evidence>
<keyword evidence="2" id="KW-1185">Reference proteome</keyword>
<protein>
    <recommendedName>
        <fullName evidence="3">MYND-type domain-containing protein</fullName>
    </recommendedName>
</protein>
<proteinExistence type="predicted"/>
<dbReference type="AlphaFoldDB" id="A0A5C3QLQ3"/>
<dbReference type="Gene3D" id="6.10.140.2220">
    <property type="match status" value="1"/>
</dbReference>
<dbReference type="EMBL" id="ML178826">
    <property type="protein sequence ID" value="TFL01139.1"/>
    <property type="molecule type" value="Genomic_DNA"/>
</dbReference>
<name>A0A5C3QLQ3_9AGAR</name>
<dbReference type="Proteomes" id="UP000305067">
    <property type="component" value="Unassembled WGS sequence"/>
</dbReference>
<evidence type="ECO:0008006" key="3">
    <source>
        <dbReference type="Google" id="ProtNLM"/>
    </source>
</evidence>
<evidence type="ECO:0000313" key="1">
    <source>
        <dbReference type="EMBL" id="TFL01139.1"/>
    </source>
</evidence>
<gene>
    <name evidence="1" type="ORF">BDV98DRAFT_90905</name>
</gene>
<organism evidence="1 2">
    <name type="scientific">Pterulicium gracile</name>
    <dbReference type="NCBI Taxonomy" id="1884261"/>
    <lineage>
        <taxon>Eukaryota</taxon>
        <taxon>Fungi</taxon>
        <taxon>Dikarya</taxon>
        <taxon>Basidiomycota</taxon>
        <taxon>Agaricomycotina</taxon>
        <taxon>Agaricomycetes</taxon>
        <taxon>Agaricomycetidae</taxon>
        <taxon>Agaricales</taxon>
        <taxon>Pleurotineae</taxon>
        <taxon>Pterulaceae</taxon>
        <taxon>Pterulicium</taxon>
    </lineage>
</organism>
<reference evidence="1 2" key="1">
    <citation type="journal article" date="2019" name="Nat. Ecol. Evol.">
        <title>Megaphylogeny resolves global patterns of mushroom evolution.</title>
        <authorList>
            <person name="Varga T."/>
            <person name="Krizsan K."/>
            <person name="Foldi C."/>
            <person name="Dima B."/>
            <person name="Sanchez-Garcia M."/>
            <person name="Sanchez-Ramirez S."/>
            <person name="Szollosi G.J."/>
            <person name="Szarkandi J.G."/>
            <person name="Papp V."/>
            <person name="Albert L."/>
            <person name="Andreopoulos W."/>
            <person name="Angelini C."/>
            <person name="Antonin V."/>
            <person name="Barry K.W."/>
            <person name="Bougher N.L."/>
            <person name="Buchanan P."/>
            <person name="Buyck B."/>
            <person name="Bense V."/>
            <person name="Catcheside P."/>
            <person name="Chovatia M."/>
            <person name="Cooper J."/>
            <person name="Damon W."/>
            <person name="Desjardin D."/>
            <person name="Finy P."/>
            <person name="Geml J."/>
            <person name="Haridas S."/>
            <person name="Hughes K."/>
            <person name="Justo A."/>
            <person name="Karasinski D."/>
            <person name="Kautmanova I."/>
            <person name="Kiss B."/>
            <person name="Kocsube S."/>
            <person name="Kotiranta H."/>
            <person name="LaButti K.M."/>
            <person name="Lechner B.E."/>
            <person name="Liimatainen K."/>
            <person name="Lipzen A."/>
            <person name="Lukacs Z."/>
            <person name="Mihaltcheva S."/>
            <person name="Morgado L.N."/>
            <person name="Niskanen T."/>
            <person name="Noordeloos M.E."/>
            <person name="Ohm R.A."/>
            <person name="Ortiz-Santana B."/>
            <person name="Ovrebo C."/>
            <person name="Racz N."/>
            <person name="Riley R."/>
            <person name="Savchenko A."/>
            <person name="Shiryaev A."/>
            <person name="Soop K."/>
            <person name="Spirin V."/>
            <person name="Szebenyi C."/>
            <person name="Tomsovsky M."/>
            <person name="Tulloss R.E."/>
            <person name="Uehling J."/>
            <person name="Grigoriev I.V."/>
            <person name="Vagvolgyi C."/>
            <person name="Papp T."/>
            <person name="Martin F.M."/>
            <person name="Miettinen O."/>
            <person name="Hibbett D.S."/>
            <person name="Nagy L.G."/>
        </authorList>
    </citation>
    <scope>NUCLEOTIDE SEQUENCE [LARGE SCALE GENOMIC DNA]</scope>
    <source>
        <strain evidence="1 2">CBS 309.79</strain>
    </source>
</reference>